<keyword evidence="5 8" id="KW-0812">Transmembrane</keyword>
<comment type="subcellular location">
    <subcellularLocation>
        <location evidence="1">Cell membrane</location>
        <topology evidence="1">Multi-pass membrane protein</topology>
    </subcellularLocation>
</comment>
<name>A0ABW5TID7_9ENTE</name>
<dbReference type="CDD" id="cd17321">
    <property type="entry name" value="MFS_MMR_MDR_like"/>
    <property type="match status" value="1"/>
</dbReference>
<protein>
    <submittedName>
        <fullName evidence="10">MFS transporter</fullName>
    </submittedName>
</protein>
<evidence type="ECO:0000256" key="6">
    <source>
        <dbReference type="ARBA" id="ARBA00022989"/>
    </source>
</evidence>
<comment type="similarity">
    <text evidence="2">Belongs to the major facilitator superfamily. EmrB family.</text>
</comment>
<feature type="transmembrane region" description="Helical" evidence="8">
    <location>
        <begin position="300"/>
        <end position="321"/>
    </location>
</feature>
<keyword evidence="6 8" id="KW-1133">Transmembrane helix</keyword>
<dbReference type="Pfam" id="PF07690">
    <property type="entry name" value="MFS_1"/>
    <property type="match status" value="1"/>
</dbReference>
<feature type="transmembrane region" description="Helical" evidence="8">
    <location>
        <begin position="9"/>
        <end position="28"/>
    </location>
</feature>
<sequence length="467" mass="51111">MKLQTKNTWILITVCVFTFMSVLDSSIVNIALPTISRELSISLTHSEWIVSSYLLVICCSLLLFGKLGDTFGKAKIFKMGGILFIIGSALCGFSTNLVMLVIARIIQAIGSGMTMSNNNGIITETFPPNQRGRALGMVGAFVSLGAITGPGLGGLLLAQFSWSSIFLVNVPIGILGVLLGYRVLPVHKRKMGETIDYLGFFLLSVTILSMYACIQFVQTGMILQLQVFLLFFLFLGSFLLFVYWEKKVAKPLLQLELFRTKIFSESLLSAFLVFISAFFYTMIMPFYLQDIKGYSPRNAGLIMMVFPIVQVILAPVAGYLADRYNKRYLTIVGLFLLTLGQISYFAWHLDTTLAVIIPSIILSSVGNSLFQAPNNTVIMNAVDSKFLGIAGALNALARNLGMVLGVALSTLILTVSITKMNGHAVSSLTANPGYFVQGMHLAFGFSAVLCSIAFLLTLFAVRKKKKE</sequence>
<reference evidence="11" key="1">
    <citation type="journal article" date="2019" name="Int. J. Syst. Evol. Microbiol.">
        <title>The Global Catalogue of Microorganisms (GCM) 10K type strain sequencing project: providing services to taxonomists for standard genome sequencing and annotation.</title>
        <authorList>
            <consortium name="The Broad Institute Genomics Platform"/>
            <consortium name="The Broad Institute Genome Sequencing Center for Infectious Disease"/>
            <person name="Wu L."/>
            <person name="Ma J."/>
        </authorList>
    </citation>
    <scope>NUCLEOTIDE SEQUENCE [LARGE SCALE GENOMIC DNA]</scope>
    <source>
        <strain evidence="11">TISTR 932</strain>
    </source>
</reference>
<dbReference type="InterPro" id="IPR011701">
    <property type="entry name" value="MFS"/>
</dbReference>
<feature type="domain" description="Major facilitator superfamily (MFS) profile" evidence="9">
    <location>
        <begin position="10"/>
        <end position="465"/>
    </location>
</feature>
<dbReference type="PROSITE" id="PS50850">
    <property type="entry name" value="MFS"/>
    <property type="match status" value="1"/>
</dbReference>
<evidence type="ECO:0000256" key="5">
    <source>
        <dbReference type="ARBA" id="ARBA00022692"/>
    </source>
</evidence>
<feature type="transmembrane region" description="Helical" evidence="8">
    <location>
        <begin position="48"/>
        <end position="64"/>
    </location>
</feature>
<dbReference type="PRINTS" id="PR01036">
    <property type="entry name" value="TCRTETB"/>
</dbReference>
<dbReference type="InterPro" id="IPR004638">
    <property type="entry name" value="EmrB-like"/>
</dbReference>
<evidence type="ECO:0000256" key="8">
    <source>
        <dbReference type="SAM" id="Phobius"/>
    </source>
</evidence>
<dbReference type="RefSeq" id="WP_379980742.1">
    <property type="nucleotide sequence ID" value="NZ_JBHUMO010000038.1"/>
</dbReference>
<feature type="transmembrane region" description="Helical" evidence="8">
    <location>
        <begin position="196"/>
        <end position="217"/>
    </location>
</feature>
<keyword evidence="7 8" id="KW-0472">Membrane</keyword>
<dbReference type="SUPFAM" id="SSF103473">
    <property type="entry name" value="MFS general substrate transporter"/>
    <property type="match status" value="1"/>
</dbReference>
<feature type="transmembrane region" description="Helical" evidence="8">
    <location>
        <begin position="223"/>
        <end position="244"/>
    </location>
</feature>
<keyword evidence="11" id="KW-1185">Reference proteome</keyword>
<dbReference type="NCBIfam" id="TIGR00711">
    <property type="entry name" value="efflux_EmrB"/>
    <property type="match status" value="1"/>
</dbReference>
<dbReference type="PANTHER" id="PTHR42718">
    <property type="entry name" value="MAJOR FACILITATOR SUPERFAMILY MULTIDRUG TRANSPORTER MFSC"/>
    <property type="match status" value="1"/>
</dbReference>
<accession>A0ABW5TID7</accession>
<proteinExistence type="inferred from homology"/>
<keyword evidence="4" id="KW-1003">Cell membrane</keyword>
<keyword evidence="3" id="KW-0813">Transport</keyword>
<dbReference type="PANTHER" id="PTHR42718:SF9">
    <property type="entry name" value="MAJOR FACILITATOR SUPERFAMILY MULTIDRUG TRANSPORTER MFSC"/>
    <property type="match status" value="1"/>
</dbReference>
<feature type="transmembrane region" description="Helical" evidence="8">
    <location>
        <begin position="400"/>
        <end position="418"/>
    </location>
</feature>
<evidence type="ECO:0000256" key="3">
    <source>
        <dbReference type="ARBA" id="ARBA00022448"/>
    </source>
</evidence>
<feature type="transmembrane region" description="Helical" evidence="8">
    <location>
        <begin position="265"/>
        <end position="288"/>
    </location>
</feature>
<dbReference type="Proteomes" id="UP001597427">
    <property type="component" value="Unassembled WGS sequence"/>
</dbReference>
<comment type="caution">
    <text evidence="10">The sequence shown here is derived from an EMBL/GenBank/DDBJ whole genome shotgun (WGS) entry which is preliminary data.</text>
</comment>
<dbReference type="Gene3D" id="1.20.1250.20">
    <property type="entry name" value="MFS general substrate transporter like domains"/>
    <property type="match status" value="2"/>
</dbReference>
<feature type="transmembrane region" description="Helical" evidence="8">
    <location>
        <begin position="353"/>
        <end position="370"/>
    </location>
</feature>
<dbReference type="InterPro" id="IPR020846">
    <property type="entry name" value="MFS_dom"/>
</dbReference>
<feature type="transmembrane region" description="Helical" evidence="8">
    <location>
        <begin position="134"/>
        <end position="158"/>
    </location>
</feature>
<evidence type="ECO:0000256" key="2">
    <source>
        <dbReference type="ARBA" id="ARBA00008537"/>
    </source>
</evidence>
<feature type="transmembrane region" description="Helical" evidence="8">
    <location>
        <begin position="438"/>
        <end position="461"/>
    </location>
</feature>
<dbReference type="EMBL" id="JBHUMO010000038">
    <property type="protein sequence ID" value="MFD2728893.1"/>
    <property type="molecule type" value="Genomic_DNA"/>
</dbReference>
<evidence type="ECO:0000256" key="7">
    <source>
        <dbReference type="ARBA" id="ARBA00023136"/>
    </source>
</evidence>
<evidence type="ECO:0000313" key="11">
    <source>
        <dbReference type="Proteomes" id="UP001597427"/>
    </source>
</evidence>
<feature type="transmembrane region" description="Helical" evidence="8">
    <location>
        <begin position="76"/>
        <end position="95"/>
    </location>
</feature>
<feature type="transmembrane region" description="Helical" evidence="8">
    <location>
        <begin position="164"/>
        <end position="184"/>
    </location>
</feature>
<evidence type="ECO:0000313" key="10">
    <source>
        <dbReference type="EMBL" id="MFD2728893.1"/>
    </source>
</evidence>
<evidence type="ECO:0000256" key="1">
    <source>
        <dbReference type="ARBA" id="ARBA00004651"/>
    </source>
</evidence>
<gene>
    <name evidence="10" type="ORF">ACFSR0_05560</name>
</gene>
<feature type="transmembrane region" description="Helical" evidence="8">
    <location>
        <begin position="328"/>
        <end position="347"/>
    </location>
</feature>
<organism evidence="10 11">
    <name type="scientific">Enterococcus camelliae</name>
    <dbReference type="NCBI Taxonomy" id="453959"/>
    <lineage>
        <taxon>Bacteria</taxon>
        <taxon>Bacillati</taxon>
        <taxon>Bacillota</taxon>
        <taxon>Bacilli</taxon>
        <taxon>Lactobacillales</taxon>
        <taxon>Enterococcaceae</taxon>
        <taxon>Enterococcus</taxon>
    </lineage>
</organism>
<evidence type="ECO:0000256" key="4">
    <source>
        <dbReference type="ARBA" id="ARBA00022475"/>
    </source>
</evidence>
<evidence type="ECO:0000259" key="9">
    <source>
        <dbReference type="PROSITE" id="PS50850"/>
    </source>
</evidence>
<dbReference type="InterPro" id="IPR036259">
    <property type="entry name" value="MFS_trans_sf"/>
</dbReference>